<protein>
    <recommendedName>
        <fullName evidence="1">catechol O-methyltransferase</fullName>
        <ecNumber evidence="1">2.1.1.6</ecNumber>
    </recommendedName>
</protein>
<gene>
    <name evidence="8" type="ORF">M011DRAFT_398469</name>
</gene>
<feature type="compositionally biased region" description="Basic and acidic residues" evidence="7">
    <location>
        <begin position="241"/>
        <end position="250"/>
    </location>
</feature>
<feature type="compositionally biased region" description="Basic and acidic residues" evidence="7">
    <location>
        <begin position="220"/>
        <end position="229"/>
    </location>
</feature>
<accession>A0A6A6VGG0</accession>
<reference evidence="8" key="1">
    <citation type="journal article" date="2020" name="Stud. Mycol.">
        <title>101 Dothideomycetes genomes: a test case for predicting lifestyles and emergence of pathogens.</title>
        <authorList>
            <person name="Haridas S."/>
            <person name="Albert R."/>
            <person name="Binder M."/>
            <person name="Bloem J."/>
            <person name="Labutti K."/>
            <person name="Salamov A."/>
            <person name="Andreopoulos B."/>
            <person name="Baker S."/>
            <person name="Barry K."/>
            <person name="Bills G."/>
            <person name="Bluhm B."/>
            <person name="Cannon C."/>
            <person name="Castanera R."/>
            <person name="Culley D."/>
            <person name="Daum C."/>
            <person name="Ezra D."/>
            <person name="Gonzalez J."/>
            <person name="Henrissat B."/>
            <person name="Kuo A."/>
            <person name="Liang C."/>
            <person name="Lipzen A."/>
            <person name="Lutzoni F."/>
            <person name="Magnuson J."/>
            <person name="Mondo S."/>
            <person name="Nolan M."/>
            <person name="Ohm R."/>
            <person name="Pangilinan J."/>
            <person name="Park H.-J."/>
            <person name="Ramirez L."/>
            <person name="Alfaro M."/>
            <person name="Sun H."/>
            <person name="Tritt A."/>
            <person name="Yoshinaga Y."/>
            <person name="Zwiers L.-H."/>
            <person name="Turgeon B."/>
            <person name="Goodwin S."/>
            <person name="Spatafora J."/>
            <person name="Crous P."/>
            <person name="Grigoriev I."/>
        </authorList>
    </citation>
    <scope>NUCLEOTIDE SEQUENCE</scope>
    <source>
        <strain evidence="8">CBS 119925</strain>
    </source>
</reference>
<dbReference type="PANTHER" id="PTHR43836">
    <property type="entry name" value="CATECHOL O-METHYLTRANSFERASE 1-RELATED"/>
    <property type="match status" value="1"/>
</dbReference>
<dbReference type="InterPro" id="IPR029063">
    <property type="entry name" value="SAM-dependent_MTases_sf"/>
</dbReference>
<dbReference type="SUPFAM" id="SSF53335">
    <property type="entry name" value="S-adenosyl-L-methionine-dependent methyltransferases"/>
    <property type="match status" value="1"/>
</dbReference>
<evidence type="ECO:0000256" key="5">
    <source>
        <dbReference type="ARBA" id="ARBA00022939"/>
    </source>
</evidence>
<proteinExistence type="inferred from homology"/>
<name>A0A6A6VGG0_9PLEO</name>
<evidence type="ECO:0000256" key="2">
    <source>
        <dbReference type="ARBA" id="ARBA00022603"/>
    </source>
</evidence>
<keyword evidence="4" id="KW-0949">S-adenosyl-L-methionine</keyword>
<dbReference type="GO" id="GO:0006584">
    <property type="term" value="P:catecholamine metabolic process"/>
    <property type="evidence" value="ECO:0007669"/>
    <property type="project" value="UniProtKB-KW"/>
</dbReference>
<dbReference type="EC" id="2.1.1.6" evidence="1"/>
<evidence type="ECO:0000256" key="4">
    <source>
        <dbReference type="ARBA" id="ARBA00022691"/>
    </source>
</evidence>
<dbReference type="InterPro" id="IPR002935">
    <property type="entry name" value="SAM_O-MeTrfase"/>
</dbReference>
<keyword evidence="5" id="KW-0128">Catecholamine metabolism</keyword>
<keyword evidence="9" id="KW-1185">Reference proteome</keyword>
<dbReference type="GO" id="GO:0032259">
    <property type="term" value="P:methylation"/>
    <property type="evidence" value="ECO:0007669"/>
    <property type="project" value="UniProtKB-KW"/>
</dbReference>
<dbReference type="EMBL" id="MU006566">
    <property type="protein sequence ID" value="KAF2749283.1"/>
    <property type="molecule type" value="Genomic_DNA"/>
</dbReference>
<dbReference type="Pfam" id="PF13578">
    <property type="entry name" value="Methyltransf_24"/>
    <property type="match status" value="1"/>
</dbReference>
<dbReference type="Proteomes" id="UP000799440">
    <property type="component" value="Unassembled WGS sequence"/>
</dbReference>
<evidence type="ECO:0000256" key="7">
    <source>
        <dbReference type="SAM" id="MobiDB-lite"/>
    </source>
</evidence>
<dbReference type="PROSITE" id="PS51682">
    <property type="entry name" value="SAM_OMT_I"/>
    <property type="match status" value="1"/>
</dbReference>
<evidence type="ECO:0000313" key="9">
    <source>
        <dbReference type="Proteomes" id="UP000799440"/>
    </source>
</evidence>
<keyword evidence="2" id="KW-0489">Methyltransferase</keyword>
<feature type="region of interest" description="Disordered" evidence="7">
    <location>
        <begin position="220"/>
        <end position="257"/>
    </location>
</feature>
<evidence type="ECO:0000313" key="8">
    <source>
        <dbReference type="EMBL" id="KAF2749283.1"/>
    </source>
</evidence>
<dbReference type="Gene3D" id="3.40.50.150">
    <property type="entry name" value="Vaccinia Virus protein VP39"/>
    <property type="match status" value="1"/>
</dbReference>
<dbReference type="AlphaFoldDB" id="A0A6A6VGG0"/>
<sequence>MTKQSEFDPSKAYAPQESDRFFDDGREIQLLHYIYSHPELEDIRGSPERVIATIDEYARTRKYLMNVGELKGRIVTNLIAEVRPRVMVELGGYVGYSCILFGDALRRAGGQRYYSLEMNPEFAAIIASLVDLAGLSDIVKVIVGRSDMSIRRLQDNGQLTHIDLLFLDHFKPAYVTDLKLCESLGLIAEGSVIAADNVIKPGNPAYLQYVRATVAEKQRRLEDAKDAQPRNELPQHIVEQYGRKRDDVKTQESNGNPRLVYQSKLVQSFEPTGVPDGVEITRCLGE</sequence>
<comment type="similarity">
    <text evidence="6">Belongs to the class I-like SAM-binding methyltransferase superfamily. Cation-dependent O-methyltransferase family.</text>
</comment>
<keyword evidence="3" id="KW-0808">Transferase</keyword>
<organism evidence="8 9">
    <name type="scientific">Sporormia fimetaria CBS 119925</name>
    <dbReference type="NCBI Taxonomy" id="1340428"/>
    <lineage>
        <taxon>Eukaryota</taxon>
        <taxon>Fungi</taxon>
        <taxon>Dikarya</taxon>
        <taxon>Ascomycota</taxon>
        <taxon>Pezizomycotina</taxon>
        <taxon>Dothideomycetes</taxon>
        <taxon>Pleosporomycetidae</taxon>
        <taxon>Pleosporales</taxon>
        <taxon>Sporormiaceae</taxon>
        <taxon>Sporormia</taxon>
    </lineage>
</organism>
<evidence type="ECO:0000256" key="6">
    <source>
        <dbReference type="ARBA" id="ARBA00023453"/>
    </source>
</evidence>
<dbReference type="PANTHER" id="PTHR43836:SF2">
    <property type="entry name" value="CATECHOL O-METHYLTRANSFERASE 1-RELATED"/>
    <property type="match status" value="1"/>
</dbReference>
<evidence type="ECO:0000256" key="1">
    <source>
        <dbReference type="ARBA" id="ARBA00012880"/>
    </source>
</evidence>
<dbReference type="GO" id="GO:0008171">
    <property type="term" value="F:O-methyltransferase activity"/>
    <property type="evidence" value="ECO:0007669"/>
    <property type="project" value="InterPro"/>
</dbReference>
<evidence type="ECO:0000256" key="3">
    <source>
        <dbReference type="ARBA" id="ARBA00022679"/>
    </source>
</evidence>
<dbReference type="OrthoDB" id="186626at2759"/>